<feature type="domain" description="SMC hinge" evidence="8">
    <location>
        <begin position="521"/>
        <end position="635"/>
    </location>
</feature>
<dbReference type="GO" id="GO:0007062">
    <property type="term" value="P:sister chromatid cohesion"/>
    <property type="evidence" value="ECO:0007669"/>
    <property type="project" value="InterPro"/>
</dbReference>
<dbReference type="InterPro" id="IPR010935">
    <property type="entry name" value="SMC_hinge"/>
</dbReference>
<evidence type="ECO:0000256" key="5">
    <source>
        <dbReference type="ARBA" id="ARBA00023054"/>
    </source>
</evidence>
<dbReference type="GO" id="GO:0007059">
    <property type="term" value="P:chromosome segregation"/>
    <property type="evidence" value="ECO:0007669"/>
    <property type="project" value="UniProtKB-UniRule"/>
</dbReference>
<dbReference type="InterPro" id="IPR003395">
    <property type="entry name" value="RecF/RecN/SMC_N"/>
</dbReference>
<dbReference type="AlphaFoldDB" id="A0A1F5YPK4"/>
<evidence type="ECO:0000256" key="6">
    <source>
        <dbReference type="ARBA" id="ARBA00023125"/>
    </source>
</evidence>
<dbReference type="InterPro" id="IPR027417">
    <property type="entry name" value="P-loop_NTPase"/>
</dbReference>
<dbReference type="GO" id="GO:0006260">
    <property type="term" value="P:DNA replication"/>
    <property type="evidence" value="ECO:0007669"/>
    <property type="project" value="UniProtKB-UniRule"/>
</dbReference>
<comment type="function">
    <text evidence="7">Required for chromosome condensation and partitioning.</text>
</comment>
<keyword evidence="5 7" id="KW-0175">Coiled coil</keyword>
<feature type="coiled-coil region" evidence="7">
    <location>
        <begin position="748"/>
        <end position="929"/>
    </location>
</feature>
<dbReference type="GO" id="GO:0003677">
    <property type="term" value="F:DNA binding"/>
    <property type="evidence" value="ECO:0007669"/>
    <property type="project" value="UniProtKB-UniRule"/>
</dbReference>
<reference evidence="9 10" key="1">
    <citation type="journal article" date="2016" name="Nat. Commun.">
        <title>Thousands of microbial genomes shed light on interconnected biogeochemical processes in an aquifer system.</title>
        <authorList>
            <person name="Anantharaman K."/>
            <person name="Brown C.T."/>
            <person name="Hug L.A."/>
            <person name="Sharon I."/>
            <person name="Castelle C.J."/>
            <person name="Probst A.J."/>
            <person name="Thomas B.C."/>
            <person name="Singh A."/>
            <person name="Wilkins M.J."/>
            <person name="Karaoz U."/>
            <person name="Brodie E.L."/>
            <person name="Williams K.H."/>
            <person name="Hubbard S.S."/>
            <person name="Banfield J.F."/>
        </authorList>
    </citation>
    <scope>NUCLEOTIDE SEQUENCE [LARGE SCALE GENOMIC DNA]</scope>
</reference>
<dbReference type="InterPro" id="IPR024704">
    <property type="entry name" value="SMC"/>
</dbReference>
<dbReference type="PIRSF" id="PIRSF005719">
    <property type="entry name" value="SMC"/>
    <property type="match status" value="1"/>
</dbReference>
<evidence type="ECO:0000259" key="8">
    <source>
        <dbReference type="SMART" id="SM00968"/>
    </source>
</evidence>
<dbReference type="GO" id="GO:0005737">
    <property type="term" value="C:cytoplasm"/>
    <property type="evidence" value="ECO:0007669"/>
    <property type="project" value="UniProtKB-SubCell"/>
</dbReference>
<dbReference type="Proteomes" id="UP000179129">
    <property type="component" value="Unassembled WGS sequence"/>
</dbReference>
<evidence type="ECO:0000313" key="10">
    <source>
        <dbReference type="Proteomes" id="UP000179129"/>
    </source>
</evidence>
<dbReference type="InterPro" id="IPR036277">
    <property type="entry name" value="SMC_hinge_sf"/>
</dbReference>
<dbReference type="Gene3D" id="3.30.70.1620">
    <property type="match status" value="1"/>
</dbReference>
<evidence type="ECO:0000313" key="9">
    <source>
        <dbReference type="EMBL" id="OGG02056.1"/>
    </source>
</evidence>
<comment type="domain">
    <text evidence="7">Contains large globular domains required for ATP hydrolysis at each terminus and a third globular domain forming a flexible hinge near the middle of the molecule. These domains are separated by coiled-coil structures.</text>
</comment>
<dbReference type="HAMAP" id="MF_01894">
    <property type="entry name" value="Smc_prok"/>
    <property type="match status" value="1"/>
</dbReference>
<protein>
    <recommendedName>
        <fullName evidence="7">Chromosome partition protein Smc</fullName>
    </recommendedName>
</protein>
<keyword evidence="3 7" id="KW-0547">Nucleotide-binding</keyword>
<feature type="coiled-coil region" evidence="7">
    <location>
        <begin position="993"/>
        <end position="1030"/>
    </location>
</feature>
<keyword evidence="6 7" id="KW-0238">DNA-binding</keyword>
<dbReference type="SUPFAM" id="SSF75553">
    <property type="entry name" value="Smc hinge domain"/>
    <property type="match status" value="1"/>
</dbReference>
<keyword evidence="2 7" id="KW-0963">Cytoplasm</keyword>
<dbReference type="STRING" id="1817867.A3F83_10900"/>
<dbReference type="GO" id="GO:0005524">
    <property type="term" value="F:ATP binding"/>
    <property type="evidence" value="ECO:0007669"/>
    <property type="project" value="UniProtKB-UniRule"/>
</dbReference>
<dbReference type="Gene3D" id="1.20.1060.20">
    <property type="match status" value="1"/>
</dbReference>
<evidence type="ECO:0000256" key="2">
    <source>
        <dbReference type="ARBA" id="ARBA00022490"/>
    </source>
</evidence>
<name>A0A1F5YPK4_9BACT</name>
<dbReference type="Pfam" id="PF06470">
    <property type="entry name" value="SMC_hinge"/>
    <property type="match status" value="1"/>
</dbReference>
<proteinExistence type="inferred from homology"/>
<organism evidence="9 10">
    <name type="scientific">Candidatus Glassbacteria bacterium RIFCSPLOWO2_12_FULL_58_11</name>
    <dbReference type="NCBI Taxonomy" id="1817867"/>
    <lineage>
        <taxon>Bacteria</taxon>
        <taxon>Candidatus Glassiibacteriota</taxon>
    </lineage>
</organism>
<feature type="binding site" evidence="7">
    <location>
        <begin position="32"/>
        <end position="39"/>
    </location>
    <ligand>
        <name>ATP</name>
        <dbReference type="ChEBI" id="CHEBI:30616"/>
    </ligand>
</feature>
<evidence type="ECO:0000256" key="4">
    <source>
        <dbReference type="ARBA" id="ARBA00022840"/>
    </source>
</evidence>
<dbReference type="Gene3D" id="3.40.50.300">
    <property type="entry name" value="P-loop containing nucleotide triphosphate hydrolases"/>
    <property type="match status" value="2"/>
</dbReference>
<sequence length="1204" mass="134537">MNLKAIEIAGFKSFANRVKLEFPRGITAIVGPNGCGKTNVIEAVRWVLGEQNIRTLRGERMEEVIFNGTAQRKPLGMAEVRLSFSDPEQKMGLEAEEFYIGRQIFRSGESNYYINTKSCRLKDVQDLFMDTGMGSNAYSMIEQRMVEAVLSDRAEERRFLFEEAAGIQKYKLRRKFALRKLEATEGDLQRINDIVGEVQRTVNSLSRQVRKARNYKRLDGKLRRVAVTLARDELARLAGEEQPLTTDLHRLQDELARLAAVESTHSARSEELQTRITDRQRSADQLFERLDELNRSIRQAEDELTVSREKRAAGQEWIAAGGQRLESLEKNIAGRNEELAGYREQVEALRRAVGECEQEHSAASRGAREKFELVMQARRVLTEAQSRREELLQRAAGCASKVEALEDAAFYEKKRAADLAEKSERLAEEQGRLEAAQAAQEEKLRGLQEERRVLQRQYEELQQELNVARTAAETLKEKLSRAGFARDRLDSERELLVRLQKAMEGFGEGVRTLFSAGAGDQGLEGVAAEIFSTEARYERAVEAALGLRLQSIVARDTGAVLGAIRYLKEKGAGSATFISRDLVNGYRAQNGRIEGPVIAYCDQVVRCDGRYEFLRELLFKGVAIVEDLPTAIELQKKSDHPLHLVTLAGETVCQYAVSSGSSGEKQSGAALLQRKRRVEEIAAEIEAASASIGTLEHEFSEASVVVGRLERDSLERREALGALEESLGGMQAAVTGLSLQAGNARAGRETAEAEAAEALEKADQLAAERDEMIGKAESARAELEQLGARVEEAAGRLAKSEEASRAEGGALQEISLRLAGKKASLGEVEKSYSLLERECQAASAECRELAGEIEKKKALLEELERRESELRDQLEELFGERGGLDEEKEKFEAALSELRSELGEIEKQLRSLRVEKETATEARHKVEMELERISSRKLMVLGRMKDSFGVEMAGLEQDFPFFPNEEEREAGQQATPELAAELQERIRRLGPVNVLALEEFEKEKERLDFLQQQRDDLAGARDSLLRLIEEINKTARERFLDTFTRVQNNFQDIFTSLFEGGQAHVSLADESDPLESPIEVIARPRGKKMLGLGLLSGGEKALTALALLFAIYSVKPSPFCILDEADAPLDDANIDRFLTIIRRYSENTQFVIVTHNKRTMESADRLYGVTMQEAGVSKVVSVQLGQIAEDGRLEYVEDEAEKAS</sequence>
<gene>
    <name evidence="7" type="primary">smc</name>
    <name evidence="9" type="ORF">A3F83_10900</name>
</gene>
<evidence type="ECO:0000256" key="7">
    <source>
        <dbReference type="HAMAP-Rule" id="MF_01894"/>
    </source>
</evidence>
<dbReference type="NCBIfam" id="TIGR02168">
    <property type="entry name" value="SMC_prok_B"/>
    <property type="match status" value="1"/>
</dbReference>
<feature type="coiled-coil region" evidence="7">
    <location>
        <begin position="283"/>
        <end position="478"/>
    </location>
</feature>
<accession>A0A1F5YPK4</accession>
<dbReference type="EMBL" id="MFIX01000198">
    <property type="protein sequence ID" value="OGG02056.1"/>
    <property type="molecule type" value="Genomic_DNA"/>
</dbReference>
<dbReference type="SMART" id="SM00968">
    <property type="entry name" value="SMC_hinge"/>
    <property type="match status" value="1"/>
</dbReference>
<comment type="subunit">
    <text evidence="7">Homodimer.</text>
</comment>
<dbReference type="GO" id="GO:0030261">
    <property type="term" value="P:chromosome condensation"/>
    <property type="evidence" value="ECO:0007669"/>
    <property type="project" value="InterPro"/>
</dbReference>
<dbReference type="PANTHER" id="PTHR43977">
    <property type="entry name" value="STRUCTURAL MAINTENANCE OF CHROMOSOMES PROTEIN 3"/>
    <property type="match status" value="1"/>
</dbReference>
<dbReference type="GO" id="GO:0016887">
    <property type="term" value="F:ATP hydrolysis activity"/>
    <property type="evidence" value="ECO:0007669"/>
    <property type="project" value="InterPro"/>
</dbReference>
<dbReference type="InterPro" id="IPR011890">
    <property type="entry name" value="SMC_prok"/>
</dbReference>
<dbReference type="SUPFAM" id="SSF52540">
    <property type="entry name" value="P-loop containing nucleoside triphosphate hydrolases"/>
    <property type="match status" value="1"/>
</dbReference>
<dbReference type="FunFam" id="3.40.50.300:FF:000901">
    <property type="entry name" value="Chromosome partition protein Smc"/>
    <property type="match status" value="1"/>
</dbReference>
<comment type="caution">
    <text evidence="9">The sequence shown here is derived from an EMBL/GenBank/DDBJ whole genome shotgun (WGS) entry which is preliminary data.</text>
</comment>
<evidence type="ECO:0000256" key="1">
    <source>
        <dbReference type="ARBA" id="ARBA00004496"/>
    </source>
</evidence>
<evidence type="ECO:0000256" key="3">
    <source>
        <dbReference type="ARBA" id="ARBA00022741"/>
    </source>
</evidence>
<keyword evidence="4 7" id="KW-0067">ATP-binding</keyword>
<comment type="subcellular location">
    <subcellularLocation>
        <location evidence="1 7">Cytoplasm</location>
    </subcellularLocation>
</comment>
<dbReference type="Pfam" id="PF02463">
    <property type="entry name" value="SMC_N"/>
    <property type="match status" value="1"/>
</dbReference>
<comment type="similarity">
    <text evidence="7">Belongs to the SMC family.</text>
</comment>
<dbReference type="GO" id="GO:0005694">
    <property type="term" value="C:chromosome"/>
    <property type="evidence" value="ECO:0007669"/>
    <property type="project" value="InterPro"/>
</dbReference>